<evidence type="ECO:0000313" key="3">
    <source>
        <dbReference type="EMBL" id="MFC4623073.1"/>
    </source>
</evidence>
<dbReference type="InterPro" id="IPR013046">
    <property type="entry name" value="GpV/Gp45"/>
</dbReference>
<dbReference type="Proteomes" id="UP001595967">
    <property type="component" value="Unassembled WGS sequence"/>
</dbReference>
<dbReference type="EMBL" id="JBHSEW010000011">
    <property type="protein sequence ID" value="MFC4623073.1"/>
    <property type="molecule type" value="Genomic_DNA"/>
</dbReference>
<feature type="domain" description="Gp5/Type VI secretion system Vgr protein OB-fold" evidence="2">
    <location>
        <begin position="38"/>
        <end position="98"/>
    </location>
</feature>
<sequence>MPAMTTTPEHSPLELHRLLANMIRTGRVEHVRVGASGNPAACRVRTGDLLTTWVPWFAQAAGGSAQTRHWRTPALGEPCLLLAPGGDLAQAVALPGIYSSDMPQGATDEDVERHDFSATDFWQHRRSAGTLVFDISQAITLNVGSSQLHITPGSTTLTTPQFTVESPQSSFTGNVRIGGGLSVIGAGSSGGTSRIQGNFQIEGASLTHNGINISGTHTHPDAHGGTTGGPQ</sequence>
<reference evidence="4" key="1">
    <citation type="journal article" date="2019" name="Int. J. Syst. Evol. Microbiol.">
        <title>The Global Catalogue of Microorganisms (GCM) 10K type strain sequencing project: providing services to taxonomists for standard genome sequencing and annotation.</title>
        <authorList>
            <consortium name="The Broad Institute Genomics Platform"/>
            <consortium name="The Broad Institute Genome Sequencing Center for Infectious Disease"/>
            <person name="Wu L."/>
            <person name="Ma J."/>
        </authorList>
    </citation>
    <scope>NUCLEOTIDE SEQUENCE [LARGE SCALE GENOMIC DNA]</scope>
    <source>
        <strain evidence="4">JCM 11650</strain>
    </source>
</reference>
<organism evidence="3 4">
    <name type="scientific">Comamonas nitrativorans</name>
    <dbReference type="NCBI Taxonomy" id="108437"/>
    <lineage>
        <taxon>Bacteria</taxon>
        <taxon>Pseudomonadati</taxon>
        <taxon>Pseudomonadota</taxon>
        <taxon>Betaproteobacteria</taxon>
        <taxon>Burkholderiales</taxon>
        <taxon>Comamonadaceae</taxon>
        <taxon>Comamonas</taxon>
    </lineage>
</organism>
<proteinExistence type="predicted"/>
<dbReference type="Gene3D" id="2.40.50.230">
    <property type="entry name" value="Gp5 N-terminal domain"/>
    <property type="match status" value="1"/>
</dbReference>
<dbReference type="RefSeq" id="WP_377726943.1">
    <property type="nucleotide sequence ID" value="NZ_JBHSEW010000011.1"/>
</dbReference>
<dbReference type="InterPro" id="IPR006531">
    <property type="entry name" value="Gp5/Vgr_OB"/>
</dbReference>
<keyword evidence="4" id="KW-1185">Reference proteome</keyword>
<feature type="region of interest" description="Disordered" evidence="1">
    <location>
        <begin position="210"/>
        <end position="231"/>
    </location>
</feature>
<comment type="caution">
    <text evidence="3">The sequence shown here is derived from an EMBL/GenBank/DDBJ whole genome shotgun (WGS) entry which is preliminary data.</text>
</comment>
<dbReference type="Pfam" id="PF04717">
    <property type="entry name" value="Phage_base_V"/>
    <property type="match status" value="1"/>
</dbReference>
<name>A0ABV9H115_9BURK</name>
<evidence type="ECO:0000256" key="1">
    <source>
        <dbReference type="SAM" id="MobiDB-lite"/>
    </source>
</evidence>
<accession>A0ABV9H115</accession>
<gene>
    <name evidence="3" type="ORF">ACFO3A_12720</name>
</gene>
<evidence type="ECO:0000259" key="2">
    <source>
        <dbReference type="Pfam" id="PF04717"/>
    </source>
</evidence>
<protein>
    <submittedName>
        <fullName evidence="3">Phage baseplate assembly protein V</fullName>
    </submittedName>
</protein>
<dbReference type="NCBIfam" id="TIGR01644">
    <property type="entry name" value="phage_P2_V"/>
    <property type="match status" value="1"/>
</dbReference>
<dbReference type="InterPro" id="IPR037026">
    <property type="entry name" value="Vgr_OB-fold_dom_sf"/>
</dbReference>
<evidence type="ECO:0000313" key="4">
    <source>
        <dbReference type="Proteomes" id="UP001595967"/>
    </source>
</evidence>